<protein>
    <recommendedName>
        <fullName evidence="10">Type II secretion system protein K</fullName>
    </recommendedName>
</protein>
<dbReference type="NCBIfam" id="NF037980">
    <property type="entry name" value="T2SS_GspK"/>
    <property type="match status" value="1"/>
</dbReference>
<dbReference type="InterPro" id="IPR005628">
    <property type="entry name" value="GspK"/>
</dbReference>
<dbReference type="SUPFAM" id="SSF54523">
    <property type="entry name" value="Pili subunits"/>
    <property type="match status" value="1"/>
</dbReference>
<dbReference type="Proteomes" id="UP000326287">
    <property type="component" value="Chromosome"/>
</dbReference>
<keyword evidence="7" id="KW-0653">Protein transport</keyword>
<evidence type="ECO:0000256" key="2">
    <source>
        <dbReference type="ARBA" id="ARBA00007246"/>
    </source>
</evidence>
<comment type="similarity">
    <text evidence="2 10">Belongs to the GSP K family.</text>
</comment>
<dbReference type="AlphaFoldDB" id="A0A5P9NPM0"/>
<keyword evidence="4 10" id="KW-1003">Cell membrane</keyword>
<keyword evidence="14" id="KW-1185">Reference proteome</keyword>
<dbReference type="Gene3D" id="1.10.40.60">
    <property type="entry name" value="EpsJ-like"/>
    <property type="match status" value="2"/>
</dbReference>
<keyword evidence="5 10" id="KW-0997">Cell inner membrane</keyword>
<accession>A0A5P9NPM0</accession>
<evidence type="ECO:0000256" key="10">
    <source>
        <dbReference type="PIRNR" id="PIRNR002786"/>
    </source>
</evidence>
<evidence type="ECO:0000256" key="1">
    <source>
        <dbReference type="ARBA" id="ARBA00004533"/>
    </source>
</evidence>
<dbReference type="Gene3D" id="3.30.1300.30">
    <property type="entry name" value="GSPII I/J protein-like"/>
    <property type="match status" value="1"/>
</dbReference>
<feature type="domain" description="T2SS protein K second SAM-like" evidence="11">
    <location>
        <begin position="215"/>
        <end position="269"/>
    </location>
</feature>
<evidence type="ECO:0000313" key="14">
    <source>
        <dbReference type="Proteomes" id="UP000326287"/>
    </source>
</evidence>
<name>A0A5P9NPM0_9GAMM</name>
<evidence type="ECO:0000256" key="6">
    <source>
        <dbReference type="ARBA" id="ARBA00022692"/>
    </source>
</evidence>
<dbReference type="PIRSF" id="PIRSF002786">
    <property type="entry name" value="XcpX"/>
    <property type="match status" value="1"/>
</dbReference>
<dbReference type="Pfam" id="PF21687">
    <property type="entry name" value="T2SSK_1st"/>
    <property type="match status" value="1"/>
</dbReference>
<keyword evidence="9 10" id="KW-0472">Membrane</keyword>
<dbReference type="GO" id="GO:0009306">
    <property type="term" value="P:protein secretion"/>
    <property type="evidence" value="ECO:0007669"/>
    <property type="project" value="InterPro"/>
</dbReference>
<dbReference type="PANTHER" id="PTHR38831">
    <property type="entry name" value="TYPE II SECRETION SYSTEM PROTEIN K"/>
    <property type="match status" value="1"/>
</dbReference>
<evidence type="ECO:0000256" key="4">
    <source>
        <dbReference type="ARBA" id="ARBA00022475"/>
    </source>
</evidence>
<dbReference type="InterPro" id="IPR049179">
    <property type="entry name" value="T2SSK_SAM-like_2nd"/>
</dbReference>
<evidence type="ECO:0000256" key="5">
    <source>
        <dbReference type="ARBA" id="ARBA00022519"/>
    </source>
</evidence>
<keyword evidence="3 10" id="KW-0813">Transport</keyword>
<dbReference type="InterPro" id="IPR038072">
    <property type="entry name" value="GspK_central_sf"/>
</dbReference>
<dbReference type="Pfam" id="PF03934">
    <property type="entry name" value="T2SSK"/>
    <property type="match status" value="1"/>
</dbReference>
<evidence type="ECO:0000256" key="8">
    <source>
        <dbReference type="ARBA" id="ARBA00022989"/>
    </source>
</evidence>
<dbReference type="SUPFAM" id="SSF158544">
    <property type="entry name" value="GspK insert domain-like"/>
    <property type="match status" value="1"/>
</dbReference>
<dbReference type="GO" id="GO:0005886">
    <property type="term" value="C:plasma membrane"/>
    <property type="evidence" value="ECO:0007669"/>
    <property type="project" value="UniProtKB-SubCell"/>
</dbReference>
<evidence type="ECO:0000313" key="13">
    <source>
        <dbReference type="EMBL" id="QFU77761.1"/>
    </source>
</evidence>
<keyword evidence="6" id="KW-0812">Transmembrane</keyword>
<evidence type="ECO:0000256" key="9">
    <source>
        <dbReference type="ARBA" id="ARBA00023136"/>
    </source>
</evidence>
<dbReference type="InterPro" id="IPR045584">
    <property type="entry name" value="Pilin-like"/>
</dbReference>
<dbReference type="PANTHER" id="PTHR38831:SF1">
    <property type="entry name" value="TYPE II SECRETION SYSTEM PROTEIN K-RELATED"/>
    <property type="match status" value="1"/>
</dbReference>
<proteinExistence type="inferred from homology"/>
<evidence type="ECO:0000259" key="11">
    <source>
        <dbReference type="Pfam" id="PF03934"/>
    </source>
</evidence>
<dbReference type="InterPro" id="IPR049031">
    <property type="entry name" value="T2SSK_SAM-like_1st"/>
</dbReference>
<gene>
    <name evidence="13" type="ORF">EY643_04820</name>
</gene>
<dbReference type="OrthoDB" id="9788973at2"/>
<dbReference type="EMBL" id="CP036422">
    <property type="protein sequence ID" value="QFU77761.1"/>
    <property type="molecule type" value="Genomic_DNA"/>
</dbReference>
<feature type="domain" description="T2SS protein K first SAM-like" evidence="12">
    <location>
        <begin position="96"/>
        <end position="209"/>
    </location>
</feature>
<evidence type="ECO:0000256" key="7">
    <source>
        <dbReference type="ARBA" id="ARBA00022927"/>
    </source>
</evidence>
<reference evidence="13 14" key="1">
    <citation type="submission" date="2019-02" db="EMBL/GenBank/DDBJ databases">
        <authorList>
            <person name="Li S.-H."/>
        </authorList>
    </citation>
    <scope>NUCLEOTIDE SEQUENCE [LARGE SCALE GENOMIC DNA]</scope>
    <source>
        <strain evidence="13 14">IMCC14385</strain>
    </source>
</reference>
<comment type="subcellular location">
    <subcellularLocation>
        <location evidence="1 10">Cell inner membrane</location>
    </subcellularLocation>
</comment>
<dbReference type="KEGG" id="halc:EY643_04820"/>
<organism evidence="13 14">
    <name type="scientific">Halioglobus maricola</name>
    <dbReference type="NCBI Taxonomy" id="2601894"/>
    <lineage>
        <taxon>Bacteria</taxon>
        <taxon>Pseudomonadati</taxon>
        <taxon>Pseudomonadota</taxon>
        <taxon>Gammaproteobacteria</taxon>
        <taxon>Cellvibrionales</taxon>
        <taxon>Halieaceae</taxon>
        <taxon>Halioglobus</taxon>
    </lineage>
</organism>
<sequence length="323" mass="35646">MALLVFALCSVLIVAMTRDFNRVYQQGSNALVMAQSRAYLLGAEGLASLALLADDDADRKAELNRDDLGEIWAREAQPYPLEEGGWLVGELEDLQGRFNLNALAERAPESEGRRQLTPAQKQFVRLLRALGDAGLGEIEAIALTQAIGDWLDSDNSVRPDGAEDDYYYGLTPSYRAGNRPMVSVSELRAVSGVTPELYLALAPWVTVWPTKPVLLNIHTAPGMVLRSLGPDDSLEPLSEFDAESIVQYRAENGFADKEDFFSHPAVADRAESMTEVRGYVGEDSSWFLLRATVEVADRHTQMYSVLERTNRQISVMMRSSGGL</sequence>
<evidence type="ECO:0000256" key="3">
    <source>
        <dbReference type="ARBA" id="ARBA00022448"/>
    </source>
</evidence>
<evidence type="ECO:0000259" key="12">
    <source>
        <dbReference type="Pfam" id="PF21687"/>
    </source>
</evidence>
<keyword evidence="8" id="KW-1133">Transmembrane helix</keyword>